<feature type="transmembrane region" description="Helical" evidence="1">
    <location>
        <begin position="132"/>
        <end position="148"/>
    </location>
</feature>
<accession>A0ABW1LJB3</accession>
<keyword evidence="1" id="KW-1133">Transmembrane helix</keyword>
<protein>
    <recommendedName>
        <fullName evidence="4">Integral membrane protein</fullName>
    </recommendedName>
</protein>
<reference evidence="3" key="1">
    <citation type="journal article" date="2019" name="Int. J. Syst. Evol. Microbiol.">
        <title>The Global Catalogue of Microorganisms (GCM) 10K type strain sequencing project: providing services to taxonomists for standard genome sequencing and annotation.</title>
        <authorList>
            <consortium name="The Broad Institute Genomics Platform"/>
            <consortium name="The Broad Institute Genome Sequencing Center for Infectious Disease"/>
            <person name="Wu L."/>
            <person name="Ma J."/>
        </authorList>
    </citation>
    <scope>NUCLEOTIDE SEQUENCE [LARGE SCALE GENOMIC DNA]</scope>
    <source>
        <strain evidence="3">CCUG 54522</strain>
    </source>
</reference>
<keyword evidence="3" id="KW-1185">Reference proteome</keyword>
<sequence>MYSRWLALAAVTYAVVHHLGLLPDGLGAGPDDTRWADWLDLLVPWLVLVPAALTLRAAPASERTWWLFGAGALAYASGHGIHLAGNSVGNAHPSDTAHLWDEVVGHALWYAGVALVFCALARTMVDRPRPGWVGYLLALAVGLTWASNALGGGPLVLAVVVALLACGFGWRHRSGLPVVLLVGFAPVVPVLLAAWLV</sequence>
<proteinExistence type="predicted"/>
<feature type="transmembrane region" description="Helical" evidence="1">
    <location>
        <begin position="103"/>
        <end position="120"/>
    </location>
</feature>
<name>A0ABW1LJB3_9ACTN</name>
<comment type="caution">
    <text evidence="2">The sequence shown here is derived from an EMBL/GenBank/DDBJ whole genome shotgun (WGS) entry which is preliminary data.</text>
</comment>
<evidence type="ECO:0000256" key="1">
    <source>
        <dbReference type="SAM" id="Phobius"/>
    </source>
</evidence>
<feature type="transmembrane region" description="Helical" evidence="1">
    <location>
        <begin position="38"/>
        <end position="58"/>
    </location>
</feature>
<feature type="transmembrane region" description="Helical" evidence="1">
    <location>
        <begin position="65"/>
        <end position="83"/>
    </location>
</feature>
<keyword evidence="1" id="KW-0812">Transmembrane</keyword>
<feature type="transmembrane region" description="Helical" evidence="1">
    <location>
        <begin position="178"/>
        <end position="196"/>
    </location>
</feature>
<evidence type="ECO:0008006" key="4">
    <source>
        <dbReference type="Google" id="ProtNLM"/>
    </source>
</evidence>
<evidence type="ECO:0000313" key="3">
    <source>
        <dbReference type="Proteomes" id="UP001596135"/>
    </source>
</evidence>
<dbReference type="Proteomes" id="UP001596135">
    <property type="component" value="Unassembled WGS sequence"/>
</dbReference>
<organism evidence="2 3">
    <name type="scientific">Nocardioides hankookensis</name>
    <dbReference type="NCBI Taxonomy" id="443157"/>
    <lineage>
        <taxon>Bacteria</taxon>
        <taxon>Bacillati</taxon>
        <taxon>Actinomycetota</taxon>
        <taxon>Actinomycetes</taxon>
        <taxon>Propionibacteriales</taxon>
        <taxon>Nocardioidaceae</taxon>
        <taxon>Nocardioides</taxon>
    </lineage>
</organism>
<dbReference type="EMBL" id="JBHSRJ010000004">
    <property type="protein sequence ID" value="MFC6043292.1"/>
    <property type="molecule type" value="Genomic_DNA"/>
</dbReference>
<keyword evidence="1" id="KW-0472">Membrane</keyword>
<dbReference type="RefSeq" id="WP_379153240.1">
    <property type="nucleotide sequence ID" value="NZ_JBHSRJ010000004.1"/>
</dbReference>
<gene>
    <name evidence="2" type="ORF">ACFPYL_09410</name>
</gene>
<evidence type="ECO:0000313" key="2">
    <source>
        <dbReference type="EMBL" id="MFC6043292.1"/>
    </source>
</evidence>